<dbReference type="PROSITE" id="PS51191">
    <property type="entry name" value="FEMABX"/>
    <property type="match status" value="1"/>
</dbReference>
<dbReference type="NCBIfam" id="TIGR03019">
    <property type="entry name" value="pepcterm_femAB"/>
    <property type="match status" value="1"/>
</dbReference>
<dbReference type="GO" id="GO:0016755">
    <property type="term" value="F:aminoacyltransferase activity"/>
    <property type="evidence" value="ECO:0007669"/>
    <property type="project" value="InterPro"/>
</dbReference>
<dbReference type="RefSeq" id="WP_207681137.1">
    <property type="nucleotide sequence ID" value="NZ_CP061800.1"/>
</dbReference>
<dbReference type="InterPro" id="IPR016181">
    <property type="entry name" value="Acyl_CoA_acyltransferase"/>
</dbReference>
<dbReference type="SUPFAM" id="SSF55729">
    <property type="entry name" value="Acyl-CoA N-acyltransferases (Nat)"/>
    <property type="match status" value="2"/>
</dbReference>
<evidence type="ECO:0000256" key="6">
    <source>
        <dbReference type="ARBA" id="ARBA00023316"/>
    </source>
</evidence>
<evidence type="ECO:0000256" key="5">
    <source>
        <dbReference type="ARBA" id="ARBA00023315"/>
    </source>
</evidence>
<name>A0A975GKJ9_9BACT</name>
<comment type="similarity">
    <text evidence="1">Belongs to the FemABX family.</text>
</comment>
<reference evidence="8" key="1">
    <citation type="journal article" date="2021" name="Microb. Physiol.">
        <title>Proteogenomic Insights into the Physiology of Marine, Sulfate-Reducing, Filamentous Desulfonema limicola and Desulfonema magnum.</title>
        <authorList>
            <person name="Schnaars V."/>
            <person name="Wohlbrand L."/>
            <person name="Scheve S."/>
            <person name="Hinrichs C."/>
            <person name="Reinhardt R."/>
            <person name="Rabus R."/>
        </authorList>
    </citation>
    <scope>NUCLEOTIDE SEQUENCE</scope>
    <source>
        <strain evidence="8">4be13</strain>
    </source>
</reference>
<accession>A0A975GKJ9</accession>
<evidence type="ECO:0000256" key="2">
    <source>
        <dbReference type="ARBA" id="ARBA00022679"/>
    </source>
</evidence>
<dbReference type="Pfam" id="PF13480">
    <property type="entry name" value="Acetyltransf_6"/>
    <property type="match status" value="1"/>
</dbReference>
<dbReference type="InterPro" id="IPR003447">
    <property type="entry name" value="FEMABX"/>
</dbReference>
<feature type="domain" description="BioF2-like acetyltransferase" evidence="7">
    <location>
        <begin position="160"/>
        <end position="295"/>
    </location>
</feature>
<dbReference type="GO" id="GO:0009252">
    <property type="term" value="P:peptidoglycan biosynthetic process"/>
    <property type="evidence" value="ECO:0007669"/>
    <property type="project" value="UniProtKB-KW"/>
</dbReference>
<evidence type="ECO:0000313" key="9">
    <source>
        <dbReference type="Proteomes" id="UP000663722"/>
    </source>
</evidence>
<evidence type="ECO:0000313" key="8">
    <source>
        <dbReference type="EMBL" id="QTA84824.1"/>
    </source>
</evidence>
<dbReference type="InterPro" id="IPR017469">
    <property type="entry name" value="PEP-CTERM_FemAB-rel"/>
</dbReference>
<organism evidence="8 9">
    <name type="scientific">Desulfonema magnum</name>
    <dbReference type="NCBI Taxonomy" id="45655"/>
    <lineage>
        <taxon>Bacteria</taxon>
        <taxon>Pseudomonadati</taxon>
        <taxon>Thermodesulfobacteriota</taxon>
        <taxon>Desulfobacteria</taxon>
        <taxon>Desulfobacterales</taxon>
        <taxon>Desulfococcaceae</taxon>
        <taxon>Desulfonema</taxon>
    </lineage>
</organism>
<sequence length="357" mass="40772">MKIKIIETTDAQAWDAYVRTHHRGTLYHLSGWKNVIEKTYGHKTYYLMAVKDDGLVYGILPLTHLKHFAFGNSLISIPFFDTGGILADDEQTENTILTEAARIGRNLRAENIELRHVAYLSCLNCNFPDPFGMKEAVQIRSHKVLMHLTLPESSEVLMKSFKAKLRSQIKRPLKEGLYSKIGGAELLDDFYEIFLVNMRDLGSPVHSKKLMKNVLEAFPDKARIVIVYKENEALACSFIIGFKDILENPWASALRQYSRLSPNMLLYWAMLEYACDNGYAYFDFGRSSPGEGTYKFKAQWGATPTPLNWHIISLNREPANVETSQASKFDKAIQYWRKLPVSVTKIIGPMIRKHIGL</sequence>
<keyword evidence="9" id="KW-1185">Reference proteome</keyword>
<proteinExistence type="inferred from homology"/>
<keyword evidence="2" id="KW-0808">Transferase</keyword>
<dbReference type="EMBL" id="CP061800">
    <property type="protein sequence ID" value="QTA84824.1"/>
    <property type="molecule type" value="Genomic_DNA"/>
</dbReference>
<dbReference type="KEGG" id="dmm:dnm_008250"/>
<dbReference type="GO" id="GO:0008360">
    <property type="term" value="P:regulation of cell shape"/>
    <property type="evidence" value="ECO:0007669"/>
    <property type="project" value="UniProtKB-KW"/>
</dbReference>
<dbReference type="GO" id="GO:0071555">
    <property type="term" value="P:cell wall organization"/>
    <property type="evidence" value="ECO:0007669"/>
    <property type="project" value="UniProtKB-KW"/>
</dbReference>
<dbReference type="Gene3D" id="3.40.630.30">
    <property type="match status" value="1"/>
</dbReference>
<protein>
    <submittedName>
        <fullName evidence="8">FemAB family PEP-CTERM system-associated protein</fullName>
    </submittedName>
</protein>
<keyword evidence="6" id="KW-0961">Cell wall biogenesis/degradation</keyword>
<evidence type="ECO:0000256" key="4">
    <source>
        <dbReference type="ARBA" id="ARBA00022984"/>
    </source>
</evidence>
<dbReference type="InterPro" id="IPR038740">
    <property type="entry name" value="BioF2-like_GNAT_dom"/>
</dbReference>
<keyword evidence="4" id="KW-0573">Peptidoglycan synthesis</keyword>
<evidence type="ECO:0000256" key="3">
    <source>
        <dbReference type="ARBA" id="ARBA00022960"/>
    </source>
</evidence>
<dbReference type="Proteomes" id="UP000663722">
    <property type="component" value="Chromosome"/>
</dbReference>
<evidence type="ECO:0000259" key="7">
    <source>
        <dbReference type="Pfam" id="PF13480"/>
    </source>
</evidence>
<keyword evidence="3" id="KW-0133">Cell shape</keyword>
<keyword evidence="5" id="KW-0012">Acyltransferase</keyword>
<dbReference type="AlphaFoldDB" id="A0A975GKJ9"/>
<gene>
    <name evidence="8" type="ORF">dnm_008250</name>
</gene>
<evidence type="ECO:0000256" key="1">
    <source>
        <dbReference type="ARBA" id="ARBA00009943"/>
    </source>
</evidence>
<dbReference type="PANTHER" id="PTHR36174">
    <property type="entry name" value="LIPID II:GLYCINE GLYCYLTRANSFERASE"/>
    <property type="match status" value="1"/>
</dbReference>
<dbReference type="PANTHER" id="PTHR36174:SF1">
    <property type="entry name" value="LIPID II:GLYCINE GLYCYLTRANSFERASE"/>
    <property type="match status" value="1"/>
</dbReference>
<dbReference type="InterPro" id="IPR050644">
    <property type="entry name" value="PG_Glycine_Bridge_Synth"/>
</dbReference>